<proteinExistence type="predicted"/>
<name>A0ABW5C7F2_9PROT</name>
<evidence type="ECO:0000313" key="1">
    <source>
        <dbReference type="EMBL" id="MFD2232788.1"/>
    </source>
</evidence>
<sequence length="62" mass="6488">MPKRSHQPCPLAVWAALPDAPPICSDPFIDIPIRAAVQVMTILARAGVISPQTAVSTLEPGA</sequence>
<comment type="caution">
    <text evidence="1">The sequence shown here is derived from an EMBL/GenBank/DDBJ whole genome shotgun (WGS) entry which is preliminary data.</text>
</comment>
<reference evidence="2" key="1">
    <citation type="journal article" date="2019" name="Int. J. Syst. Evol. Microbiol.">
        <title>The Global Catalogue of Microorganisms (GCM) 10K type strain sequencing project: providing services to taxonomists for standard genome sequencing and annotation.</title>
        <authorList>
            <consortium name="The Broad Institute Genomics Platform"/>
            <consortium name="The Broad Institute Genome Sequencing Center for Infectious Disease"/>
            <person name="Wu L."/>
            <person name="Ma J."/>
        </authorList>
    </citation>
    <scope>NUCLEOTIDE SEQUENCE [LARGE SCALE GENOMIC DNA]</scope>
    <source>
        <strain evidence="2">KCTC 15012</strain>
    </source>
</reference>
<organism evidence="1 2">
    <name type="scientific">Phaeospirillum tilakii</name>
    <dbReference type="NCBI Taxonomy" id="741673"/>
    <lineage>
        <taxon>Bacteria</taxon>
        <taxon>Pseudomonadati</taxon>
        <taxon>Pseudomonadota</taxon>
        <taxon>Alphaproteobacteria</taxon>
        <taxon>Rhodospirillales</taxon>
        <taxon>Rhodospirillaceae</taxon>
        <taxon>Phaeospirillum</taxon>
    </lineage>
</organism>
<evidence type="ECO:0000313" key="2">
    <source>
        <dbReference type="Proteomes" id="UP001597296"/>
    </source>
</evidence>
<dbReference type="Proteomes" id="UP001597296">
    <property type="component" value="Unassembled WGS sequence"/>
</dbReference>
<gene>
    <name evidence="1" type="ORF">ACFSNB_03115</name>
</gene>
<keyword evidence="2" id="KW-1185">Reference proteome</keyword>
<dbReference type="EMBL" id="JBHUIY010000004">
    <property type="protein sequence ID" value="MFD2232788.1"/>
    <property type="molecule type" value="Genomic_DNA"/>
</dbReference>
<dbReference type="RefSeq" id="WP_377314421.1">
    <property type="nucleotide sequence ID" value="NZ_JBHUIY010000004.1"/>
</dbReference>
<protein>
    <submittedName>
        <fullName evidence="1">Uncharacterized protein</fullName>
    </submittedName>
</protein>
<accession>A0ABW5C7F2</accession>